<feature type="compositionally biased region" description="Low complexity" evidence="15">
    <location>
        <begin position="189"/>
        <end position="207"/>
    </location>
</feature>
<keyword evidence="9" id="KW-0319">Glycerol metabolism</keyword>
<evidence type="ECO:0000256" key="9">
    <source>
        <dbReference type="ARBA" id="ARBA00022798"/>
    </source>
</evidence>
<feature type="compositionally biased region" description="Polar residues" evidence="15">
    <location>
        <begin position="78"/>
        <end position="93"/>
    </location>
</feature>
<evidence type="ECO:0000256" key="11">
    <source>
        <dbReference type="ARBA" id="ARBA00022989"/>
    </source>
</evidence>
<dbReference type="KEGG" id="lpan:LPMP_251690"/>
<evidence type="ECO:0000313" key="17">
    <source>
        <dbReference type="EMBL" id="AIN99032.1"/>
    </source>
</evidence>
<feature type="region of interest" description="Disordered" evidence="15">
    <location>
        <begin position="76"/>
        <end position="116"/>
    </location>
</feature>
<evidence type="ECO:0000256" key="3">
    <source>
        <dbReference type="ARBA" id="ARBA00005189"/>
    </source>
</evidence>
<dbReference type="InterPro" id="IPR007130">
    <property type="entry name" value="DAGAT"/>
</dbReference>
<evidence type="ECO:0000256" key="14">
    <source>
        <dbReference type="ARBA" id="ARBA00023315"/>
    </source>
</evidence>
<keyword evidence="6" id="KW-0444">Lipid biosynthesis</keyword>
<feature type="region of interest" description="Disordered" evidence="15">
    <location>
        <begin position="182"/>
        <end position="207"/>
    </location>
</feature>
<comment type="pathway">
    <text evidence="3">Lipid metabolism.</text>
</comment>
<keyword evidence="7 17" id="KW-0808">Transferase</keyword>
<evidence type="ECO:0000256" key="2">
    <source>
        <dbReference type="ARBA" id="ARBA00004771"/>
    </source>
</evidence>
<keyword evidence="13 16" id="KW-0472">Membrane</keyword>
<reference evidence="17 18" key="1">
    <citation type="journal article" date="2015" name="Sci. Rep.">
        <title>The genome of Leishmania panamensis: insights into genomics of the L. (Viannia) subgenus.</title>
        <authorList>
            <person name="Llanes A."/>
            <person name="Restrepo C.M."/>
            <person name="Vecchio G.D."/>
            <person name="Anguizola F.J."/>
            <person name="Lleonart R."/>
        </authorList>
    </citation>
    <scope>NUCLEOTIDE SEQUENCE [LARGE SCALE GENOMIC DNA]</scope>
    <source>
        <strain evidence="17 18">MHOM/PA/94/PSC-1</strain>
    </source>
</reference>
<keyword evidence="11 16" id="KW-1133">Transmembrane helix</keyword>
<feature type="transmembrane region" description="Helical" evidence="16">
    <location>
        <begin position="321"/>
        <end position="340"/>
    </location>
</feature>
<sequence length="608" mass="67586">MDGAPPQQQPRQQQDQWEERVRTPPQQKSSPLGEDATLAAVIAEDGVNTRRRSLVAQVASTISSSFHFLAKEALPRSSGAQRTLNHGTNSCTRKASPRADEPPLTHARPPASREEVEGQLDKVLYAIGQLQQLQQRGRYIASTEVKNLRRAFLFAVGEEQRYQDAVAAHGKACVCSSTSTMPPLPAQRTPPKAAIPTAGPTATGAAPWDGQRMPSLDGPGENVVADAAEIAQPTEGKREYSPKATAADRLLAALERYVDKTPSSTSFDVSGACFSWGSVIHTPGERRLQSLTVSIFTFFTGIPICIAITALLLLSRYTAPLMVLYFLWIFTFGRPSHPLYKSPTFLRLFFWRHYCDYFPVRLIIPKPVRRLFDREGNYFFVYHPHGIHSFGAIINFGLDQNDASKMLNGITIHLQTLGINLYIPLWRQLAIWAGCGDASASCIRKTLRSGPGQSIMLVVGGAEESLMAKPNRNDLLLFKRKGFIKIALQEGTPLVPVYGFGENNVYGVPVLADEPWMRYLMDLFKHFVGFAIPLVCGRGFFNFNYGPLPHRRPIVVVVGEPLVVPHIPNPTTEDLEAWQGKYIECLRKLYNDHRGIYDLESTGLRIMQ</sequence>
<organism evidence="17 18">
    <name type="scientific">Leishmania panamensis</name>
    <dbReference type="NCBI Taxonomy" id="5679"/>
    <lineage>
        <taxon>Eukaryota</taxon>
        <taxon>Discoba</taxon>
        <taxon>Euglenozoa</taxon>
        <taxon>Kinetoplastea</taxon>
        <taxon>Metakinetoplastina</taxon>
        <taxon>Trypanosomatida</taxon>
        <taxon>Trypanosomatidae</taxon>
        <taxon>Leishmaniinae</taxon>
        <taxon>Leishmania</taxon>
        <taxon>Leishmania guyanensis species complex</taxon>
    </lineage>
</organism>
<dbReference type="VEuPathDB" id="TriTrypDB:LPAL13_000047800"/>
<keyword evidence="10" id="KW-0256">Endoplasmic reticulum</keyword>
<gene>
    <name evidence="17" type="ORF">LPMP_251690</name>
</gene>
<dbReference type="Pfam" id="PF03982">
    <property type="entry name" value="DAGAT"/>
    <property type="match status" value="1"/>
</dbReference>
<evidence type="ECO:0000256" key="7">
    <source>
        <dbReference type="ARBA" id="ARBA00022679"/>
    </source>
</evidence>
<evidence type="ECO:0000256" key="5">
    <source>
        <dbReference type="ARBA" id="ARBA00013244"/>
    </source>
</evidence>
<dbReference type="PANTHER" id="PTHR12317">
    <property type="entry name" value="DIACYLGLYCEROL O-ACYLTRANSFERASE"/>
    <property type="match status" value="1"/>
</dbReference>
<evidence type="ECO:0000256" key="10">
    <source>
        <dbReference type="ARBA" id="ARBA00022824"/>
    </source>
</evidence>
<comment type="subcellular location">
    <subcellularLocation>
        <location evidence="1">Endoplasmic reticulum membrane</location>
        <topology evidence="1">Multi-pass membrane protein</topology>
    </subcellularLocation>
</comment>
<comment type="similarity">
    <text evidence="4">Belongs to the diacylglycerol acyltransferase family.</text>
</comment>
<protein>
    <recommendedName>
        <fullName evidence="5">diacylglycerol O-acyltransferase</fullName>
        <ecNumber evidence="5">2.3.1.20</ecNumber>
    </recommendedName>
</protein>
<evidence type="ECO:0000256" key="8">
    <source>
        <dbReference type="ARBA" id="ARBA00022692"/>
    </source>
</evidence>
<evidence type="ECO:0000256" key="4">
    <source>
        <dbReference type="ARBA" id="ARBA00005420"/>
    </source>
</evidence>
<dbReference type="GO" id="GO:0004144">
    <property type="term" value="F:diacylglycerol O-acyltransferase activity"/>
    <property type="evidence" value="ECO:0007669"/>
    <property type="project" value="UniProtKB-EC"/>
</dbReference>
<evidence type="ECO:0000256" key="16">
    <source>
        <dbReference type="SAM" id="Phobius"/>
    </source>
</evidence>
<evidence type="ECO:0000256" key="15">
    <source>
        <dbReference type="SAM" id="MobiDB-lite"/>
    </source>
</evidence>
<name>A0A088RSC5_LEIPA</name>
<evidence type="ECO:0000313" key="18">
    <source>
        <dbReference type="Proteomes" id="UP000063063"/>
    </source>
</evidence>
<dbReference type="Proteomes" id="UP000063063">
    <property type="component" value="Chromosome 25"/>
</dbReference>
<dbReference type="OrthoDB" id="264532at2759"/>
<dbReference type="VEuPathDB" id="TriTrypDB:LPMP_251690"/>
<keyword evidence="14 17" id="KW-0012">Acyltransferase</keyword>
<evidence type="ECO:0000256" key="13">
    <source>
        <dbReference type="ARBA" id="ARBA00023136"/>
    </source>
</evidence>
<dbReference type="GO" id="GO:0006071">
    <property type="term" value="P:glycerol metabolic process"/>
    <property type="evidence" value="ECO:0007669"/>
    <property type="project" value="UniProtKB-KW"/>
</dbReference>
<dbReference type="EMBL" id="CP009394">
    <property type="protein sequence ID" value="AIN99032.1"/>
    <property type="molecule type" value="Genomic_DNA"/>
</dbReference>
<keyword evidence="12" id="KW-0443">Lipid metabolism</keyword>
<dbReference type="GO" id="GO:0005789">
    <property type="term" value="C:endoplasmic reticulum membrane"/>
    <property type="evidence" value="ECO:0007669"/>
    <property type="project" value="UniProtKB-SubCell"/>
</dbReference>
<proteinExistence type="inferred from homology"/>
<feature type="region of interest" description="Disordered" evidence="15">
    <location>
        <begin position="1"/>
        <end position="37"/>
    </location>
</feature>
<accession>A0A088RSC5</accession>
<dbReference type="AlphaFoldDB" id="A0A088RSC5"/>
<dbReference type="CDD" id="cd07987">
    <property type="entry name" value="LPLAT_MGAT-like"/>
    <property type="match status" value="1"/>
</dbReference>
<comment type="pathway">
    <text evidence="2">Glycerolipid metabolism; triacylglycerol biosynthesis.</text>
</comment>
<dbReference type="RefSeq" id="XP_010699739.1">
    <property type="nucleotide sequence ID" value="XM_010701437.1"/>
</dbReference>
<feature type="compositionally biased region" description="Low complexity" evidence="15">
    <location>
        <begin position="1"/>
        <end position="15"/>
    </location>
</feature>
<evidence type="ECO:0000256" key="12">
    <source>
        <dbReference type="ARBA" id="ARBA00023098"/>
    </source>
</evidence>
<evidence type="ECO:0000256" key="6">
    <source>
        <dbReference type="ARBA" id="ARBA00022516"/>
    </source>
</evidence>
<dbReference type="EC" id="2.3.1.20" evidence="5"/>
<keyword evidence="8 16" id="KW-0812">Transmembrane</keyword>
<keyword evidence="18" id="KW-1185">Reference proteome</keyword>
<dbReference type="GO" id="GO:0019432">
    <property type="term" value="P:triglyceride biosynthetic process"/>
    <property type="evidence" value="ECO:0007669"/>
    <property type="project" value="TreeGrafter"/>
</dbReference>
<feature type="transmembrane region" description="Helical" evidence="16">
    <location>
        <begin position="291"/>
        <end position="314"/>
    </location>
</feature>
<dbReference type="GeneID" id="22575817"/>
<evidence type="ECO:0000256" key="1">
    <source>
        <dbReference type="ARBA" id="ARBA00004477"/>
    </source>
</evidence>
<dbReference type="PANTHER" id="PTHR12317:SF0">
    <property type="entry name" value="ACYLTRANSFERASE"/>
    <property type="match status" value="1"/>
</dbReference>
<dbReference type="eggNOG" id="KOG0831">
    <property type="taxonomic scope" value="Eukaryota"/>
</dbReference>